<evidence type="ECO:0000313" key="2">
    <source>
        <dbReference type="EMBL" id="KAF6274664.1"/>
    </source>
</evidence>
<organism evidence="2 3">
    <name type="scientific">Rhinolophus ferrumequinum</name>
    <name type="common">Greater horseshoe bat</name>
    <dbReference type="NCBI Taxonomy" id="59479"/>
    <lineage>
        <taxon>Eukaryota</taxon>
        <taxon>Metazoa</taxon>
        <taxon>Chordata</taxon>
        <taxon>Craniata</taxon>
        <taxon>Vertebrata</taxon>
        <taxon>Euteleostomi</taxon>
        <taxon>Mammalia</taxon>
        <taxon>Eutheria</taxon>
        <taxon>Laurasiatheria</taxon>
        <taxon>Chiroptera</taxon>
        <taxon>Yinpterochiroptera</taxon>
        <taxon>Rhinolophoidea</taxon>
        <taxon>Rhinolophidae</taxon>
        <taxon>Rhinolophinae</taxon>
        <taxon>Rhinolophus</taxon>
    </lineage>
</organism>
<comment type="caution">
    <text evidence="2">The sequence shown here is derived from an EMBL/GenBank/DDBJ whole genome shotgun (WGS) entry which is preliminary data.</text>
</comment>
<feature type="region of interest" description="Disordered" evidence="1">
    <location>
        <begin position="113"/>
        <end position="144"/>
    </location>
</feature>
<dbReference type="Proteomes" id="UP000585614">
    <property type="component" value="Unassembled WGS sequence"/>
</dbReference>
<feature type="region of interest" description="Disordered" evidence="1">
    <location>
        <begin position="53"/>
        <end position="79"/>
    </location>
</feature>
<proteinExistence type="predicted"/>
<evidence type="ECO:0000313" key="3">
    <source>
        <dbReference type="Proteomes" id="UP000585614"/>
    </source>
</evidence>
<evidence type="ECO:0000256" key="1">
    <source>
        <dbReference type="SAM" id="MobiDB-lite"/>
    </source>
</evidence>
<feature type="compositionally biased region" description="Polar residues" evidence="1">
    <location>
        <begin position="133"/>
        <end position="144"/>
    </location>
</feature>
<accession>A0A7J7RF65</accession>
<dbReference type="EMBL" id="JACAGC010000027">
    <property type="protein sequence ID" value="KAF6274664.1"/>
    <property type="molecule type" value="Genomic_DNA"/>
</dbReference>
<protein>
    <submittedName>
        <fullName evidence="2">Uncharacterized protein</fullName>
    </submittedName>
</protein>
<dbReference type="AlphaFoldDB" id="A0A7J7RF65"/>
<reference evidence="2 3" key="1">
    <citation type="journal article" date="2020" name="Nature">
        <title>Six reference-quality genomes reveal evolution of bat adaptations.</title>
        <authorList>
            <person name="Jebb D."/>
            <person name="Huang Z."/>
            <person name="Pippel M."/>
            <person name="Hughes G.M."/>
            <person name="Lavrichenko K."/>
            <person name="Devanna P."/>
            <person name="Winkler S."/>
            <person name="Jermiin L.S."/>
            <person name="Skirmuntt E.C."/>
            <person name="Katzourakis A."/>
            <person name="Burkitt-Gray L."/>
            <person name="Ray D.A."/>
            <person name="Sullivan K.A.M."/>
            <person name="Roscito J.G."/>
            <person name="Kirilenko B.M."/>
            <person name="Davalos L.M."/>
            <person name="Corthals A.P."/>
            <person name="Power M.L."/>
            <person name="Jones G."/>
            <person name="Ransome R.D."/>
            <person name="Dechmann D.K.N."/>
            <person name="Locatelli A.G."/>
            <person name="Puechmaille S.J."/>
            <person name="Fedrigo O."/>
            <person name="Jarvis E.D."/>
            <person name="Hiller M."/>
            <person name="Vernes S.C."/>
            <person name="Myers E.W."/>
            <person name="Teeling E.C."/>
        </authorList>
    </citation>
    <scope>NUCLEOTIDE SEQUENCE [LARGE SCALE GENOMIC DNA]</scope>
    <source>
        <strain evidence="2">MRhiFer1</strain>
        <tissue evidence="2">Lung</tissue>
    </source>
</reference>
<gene>
    <name evidence="2" type="ORF">mRhiFer1_009499</name>
</gene>
<name>A0A7J7RF65_RHIFE</name>
<sequence>MGVGRWVSLASCPFPISVSAPRSVSLQGHRAVVGPISASLELPGTYVILTPGLSPARPSAGAQKPQRATPPPPLPGRTASISASLTSCDIFGSSCCRGGDAFARLLALSPPQYSPTAALHSPPSFPASCRAGQGSSLTQRELSG</sequence>